<feature type="transmembrane region" description="Helical" evidence="4">
    <location>
        <begin position="336"/>
        <end position="360"/>
    </location>
</feature>
<evidence type="ECO:0008006" key="8">
    <source>
        <dbReference type="Google" id="ProtNLM"/>
    </source>
</evidence>
<dbReference type="EMBL" id="OE843157">
    <property type="protein sequence ID" value="CAD7602405.1"/>
    <property type="molecule type" value="Genomic_DNA"/>
</dbReference>
<name>A0A7R9K3N9_TIMGE</name>
<feature type="region of interest" description="Disordered" evidence="3">
    <location>
        <begin position="441"/>
        <end position="460"/>
    </location>
</feature>
<dbReference type="SMART" id="SM00512">
    <property type="entry name" value="Skp1"/>
    <property type="match status" value="1"/>
</dbReference>
<dbReference type="SUPFAM" id="SSF48726">
    <property type="entry name" value="Immunoglobulin"/>
    <property type="match status" value="1"/>
</dbReference>
<evidence type="ECO:0000259" key="5">
    <source>
        <dbReference type="Pfam" id="PF01466"/>
    </source>
</evidence>
<dbReference type="InterPro" id="IPR036296">
    <property type="entry name" value="SKP1-like_dim_sf"/>
</dbReference>
<dbReference type="InterPro" id="IPR011333">
    <property type="entry name" value="SKP1/BTB/POZ_sf"/>
</dbReference>
<evidence type="ECO:0000256" key="2">
    <source>
        <dbReference type="ARBA" id="ARBA00022786"/>
    </source>
</evidence>
<dbReference type="InterPro" id="IPR036179">
    <property type="entry name" value="Ig-like_dom_sf"/>
</dbReference>
<sequence>MKEVDTTLILSVHQDDKPSETHKEVKTLVTKSESGEWNLLCRMLIGDSSDEASFCRFLHPNGTGLLMTDGVGNSQYSYYGEGLNSKSYRDCGITIHKPTVADNGVWNCYIYWNEKLRIGRLQVNTLNDGFVLPIPSRVSGSANMIVMEGTILEIYCQIDAILDYCWFLRPNGSQFVPDYCKCSARTVQMNRNDSGEWVCNMGIMGHPEGDLKHSFNVTVATSRLMAKTAHQKAKLKESTTLHCVTAPATKTLNYCRFVRPDGVGISPARTSRTILDRYTSTGGSLEKGDCLLTIDEVTSRDFGHWRCAAIIQGEDEEIYDRFTLVQSEDDRPINTAAISGIAVGVAALAASVAFIVYYILKKNRQRFMQRLAQPGDNIMPNIKLQSSDGEVFDIDVEVAKCSVTIKTMLEDLGMDDDEEEIVPLPNVNSAILKKVIQWATFHKDDPPPPEDDENKEKRTDDISSWDADFLKVDQGTLFELILAANYLDIKGLLDVTCKTVANMIKGKTPEEIRKTFNIKNDFTATEEEQVRKENEWCEEK</sequence>
<dbReference type="InterPro" id="IPR016072">
    <property type="entry name" value="Skp1_comp_dimer"/>
</dbReference>
<dbReference type="InterPro" id="IPR001232">
    <property type="entry name" value="SKP1-like"/>
</dbReference>
<dbReference type="Gene3D" id="3.30.710.10">
    <property type="entry name" value="Potassium Channel Kv1.1, Chain A"/>
    <property type="match status" value="1"/>
</dbReference>
<evidence type="ECO:0000313" key="7">
    <source>
        <dbReference type="EMBL" id="CAD7602405.1"/>
    </source>
</evidence>
<proteinExistence type="inferred from homology"/>
<dbReference type="CDD" id="cd18322">
    <property type="entry name" value="BTB_POZ_SKP1"/>
    <property type="match status" value="1"/>
</dbReference>
<comment type="similarity">
    <text evidence="1">Belongs to the SKP1 family.</text>
</comment>
<protein>
    <recommendedName>
        <fullName evidence="8">S-phase kinase-associated protein 1</fullName>
    </recommendedName>
</protein>
<evidence type="ECO:0000256" key="3">
    <source>
        <dbReference type="SAM" id="MobiDB-lite"/>
    </source>
</evidence>
<keyword evidence="4" id="KW-0472">Membrane</keyword>
<dbReference type="AlphaFoldDB" id="A0A7R9K3N9"/>
<accession>A0A7R9K3N9</accession>
<dbReference type="Pfam" id="PF03931">
    <property type="entry name" value="Skp1_POZ"/>
    <property type="match status" value="1"/>
</dbReference>
<dbReference type="FunFam" id="3.30.710.10:FF:000018">
    <property type="entry name" value="S-phase kinase-associated protein 1"/>
    <property type="match status" value="1"/>
</dbReference>
<dbReference type="GO" id="GO:0006511">
    <property type="term" value="P:ubiquitin-dependent protein catabolic process"/>
    <property type="evidence" value="ECO:0007669"/>
    <property type="project" value="InterPro"/>
</dbReference>
<evidence type="ECO:0000256" key="4">
    <source>
        <dbReference type="SAM" id="Phobius"/>
    </source>
</evidence>
<evidence type="ECO:0000256" key="1">
    <source>
        <dbReference type="ARBA" id="ARBA00009993"/>
    </source>
</evidence>
<dbReference type="InterPro" id="IPR016073">
    <property type="entry name" value="Skp1_comp_POZ"/>
</dbReference>
<dbReference type="SUPFAM" id="SSF54695">
    <property type="entry name" value="POZ domain"/>
    <property type="match status" value="1"/>
</dbReference>
<dbReference type="SUPFAM" id="SSF81382">
    <property type="entry name" value="Skp1 dimerisation domain-like"/>
    <property type="match status" value="1"/>
</dbReference>
<organism evidence="7">
    <name type="scientific">Timema genevievae</name>
    <name type="common">Walking stick</name>
    <dbReference type="NCBI Taxonomy" id="629358"/>
    <lineage>
        <taxon>Eukaryota</taxon>
        <taxon>Metazoa</taxon>
        <taxon>Ecdysozoa</taxon>
        <taxon>Arthropoda</taxon>
        <taxon>Hexapoda</taxon>
        <taxon>Insecta</taxon>
        <taxon>Pterygota</taxon>
        <taxon>Neoptera</taxon>
        <taxon>Polyneoptera</taxon>
        <taxon>Phasmatodea</taxon>
        <taxon>Timematodea</taxon>
        <taxon>Timematoidea</taxon>
        <taxon>Timematidae</taxon>
        <taxon>Timema</taxon>
    </lineage>
</organism>
<keyword evidence="4" id="KW-0812">Transmembrane</keyword>
<feature type="domain" description="SKP1 component POZ" evidence="6">
    <location>
        <begin position="381"/>
        <end position="444"/>
    </location>
</feature>
<reference evidence="7" key="1">
    <citation type="submission" date="2020-11" db="EMBL/GenBank/DDBJ databases">
        <authorList>
            <person name="Tran Van P."/>
        </authorList>
    </citation>
    <scope>NUCLEOTIDE SEQUENCE</scope>
</reference>
<dbReference type="PANTHER" id="PTHR11165">
    <property type="entry name" value="SKP1"/>
    <property type="match status" value="1"/>
</dbReference>
<gene>
    <name evidence="7" type="ORF">TGEB3V08_LOCUS8308</name>
</gene>
<dbReference type="InterPro" id="IPR013783">
    <property type="entry name" value="Ig-like_fold"/>
</dbReference>
<feature type="domain" description="SKP1 component dimerisation" evidence="5">
    <location>
        <begin position="490"/>
        <end position="537"/>
    </location>
</feature>
<keyword evidence="4" id="KW-1133">Transmembrane helix</keyword>
<dbReference type="InterPro" id="IPR016897">
    <property type="entry name" value="SKP1"/>
</dbReference>
<keyword evidence="2" id="KW-0833">Ubl conjugation pathway</keyword>
<dbReference type="Gene3D" id="2.60.40.10">
    <property type="entry name" value="Immunoglobulins"/>
    <property type="match status" value="1"/>
</dbReference>
<evidence type="ECO:0000259" key="6">
    <source>
        <dbReference type="Pfam" id="PF03931"/>
    </source>
</evidence>
<dbReference type="Pfam" id="PF01466">
    <property type="entry name" value="Skp1"/>
    <property type="match status" value="1"/>
</dbReference>